<evidence type="ECO:0000313" key="2">
    <source>
        <dbReference type="Proteomes" id="UP000631114"/>
    </source>
</evidence>
<dbReference type="Gene3D" id="3.60.10.10">
    <property type="entry name" value="Endonuclease/exonuclease/phosphatase"/>
    <property type="match status" value="1"/>
</dbReference>
<dbReference type="Proteomes" id="UP000631114">
    <property type="component" value="Unassembled WGS sequence"/>
</dbReference>
<accession>A0A835LLI7</accession>
<comment type="caution">
    <text evidence="1">The sequence shown here is derived from an EMBL/GenBank/DDBJ whole genome shotgun (WGS) entry which is preliminary data.</text>
</comment>
<dbReference type="OrthoDB" id="1932741at2759"/>
<evidence type="ECO:0000313" key="1">
    <source>
        <dbReference type="EMBL" id="KAF9596932.1"/>
    </source>
</evidence>
<dbReference type="EMBL" id="JADFTS010000007">
    <property type="protein sequence ID" value="KAF9596932.1"/>
    <property type="molecule type" value="Genomic_DNA"/>
</dbReference>
<name>A0A835LLI7_9MAGN</name>
<sequence length="109" mass="12320">MYAQLVEEGEELEDDLSELEEELFGDSSSAPMFKFTVVYASNARAERLCLWEEISALHYNLTTPSCVMGDFNNVLLSSERIGRDPVHPRETVPFARCLNDSGLYDHQAT</sequence>
<organism evidence="1 2">
    <name type="scientific">Coptis chinensis</name>
    <dbReference type="NCBI Taxonomy" id="261450"/>
    <lineage>
        <taxon>Eukaryota</taxon>
        <taxon>Viridiplantae</taxon>
        <taxon>Streptophyta</taxon>
        <taxon>Embryophyta</taxon>
        <taxon>Tracheophyta</taxon>
        <taxon>Spermatophyta</taxon>
        <taxon>Magnoliopsida</taxon>
        <taxon>Ranunculales</taxon>
        <taxon>Ranunculaceae</taxon>
        <taxon>Coptidoideae</taxon>
        <taxon>Coptis</taxon>
    </lineage>
</organism>
<gene>
    <name evidence="1" type="ORF">IFM89_014511</name>
</gene>
<dbReference type="InterPro" id="IPR036691">
    <property type="entry name" value="Endo/exonu/phosph_ase_sf"/>
</dbReference>
<dbReference type="AlphaFoldDB" id="A0A835LLI7"/>
<keyword evidence="2" id="KW-1185">Reference proteome</keyword>
<proteinExistence type="predicted"/>
<dbReference type="SUPFAM" id="SSF56219">
    <property type="entry name" value="DNase I-like"/>
    <property type="match status" value="1"/>
</dbReference>
<reference evidence="1 2" key="1">
    <citation type="submission" date="2020-10" db="EMBL/GenBank/DDBJ databases">
        <title>The Coptis chinensis genome and diversification of protoberbering-type alkaloids.</title>
        <authorList>
            <person name="Wang B."/>
            <person name="Shu S."/>
            <person name="Song C."/>
            <person name="Liu Y."/>
        </authorList>
    </citation>
    <scope>NUCLEOTIDE SEQUENCE [LARGE SCALE GENOMIC DNA]</scope>
    <source>
        <strain evidence="1">HL-2020</strain>
        <tissue evidence="1">Leaf</tissue>
    </source>
</reference>
<evidence type="ECO:0008006" key="3">
    <source>
        <dbReference type="Google" id="ProtNLM"/>
    </source>
</evidence>
<protein>
    <recommendedName>
        <fullName evidence="3">Endonuclease/exonuclease/phosphatase domain-containing protein</fullName>
    </recommendedName>
</protein>